<keyword evidence="3" id="KW-0813">Transport</keyword>
<proteinExistence type="inferred from homology"/>
<feature type="transmembrane region" description="Helical" evidence="12">
    <location>
        <begin position="47"/>
        <end position="71"/>
    </location>
</feature>
<evidence type="ECO:0000256" key="10">
    <source>
        <dbReference type="ARBA" id="ARBA00023201"/>
    </source>
</evidence>
<dbReference type="AlphaFoldDB" id="A0ABD2Q1G7"/>
<evidence type="ECO:0000256" key="6">
    <source>
        <dbReference type="ARBA" id="ARBA00022989"/>
    </source>
</evidence>
<reference evidence="13 14" key="1">
    <citation type="submission" date="2024-11" db="EMBL/GenBank/DDBJ databases">
        <title>Adaptive evolution of stress response genes in parasites aligns with host niche diversity.</title>
        <authorList>
            <person name="Hahn C."/>
            <person name="Resl P."/>
        </authorList>
    </citation>
    <scope>NUCLEOTIDE SEQUENCE [LARGE SCALE GENOMIC DNA]</scope>
    <source>
        <strain evidence="13">EGGRZ-B1_66</strain>
        <tissue evidence="13">Body</tissue>
    </source>
</reference>
<keyword evidence="9 12" id="KW-0472">Membrane</keyword>
<keyword evidence="5 12" id="KW-0812">Transmembrane</keyword>
<feature type="transmembrane region" description="Helical" evidence="12">
    <location>
        <begin position="351"/>
        <end position="372"/>
    </location>
</feature>
<accession>A0ABD2Q1G7</accession>
<dbReference type="Pfam" id="PF00474">
    <property type="entry name" value="SSF"/>
    <property type="match status" value="1"/>
</dbReference>
<gene>
    <name evidence="13" type="primary">SLC5A8_4</name>
    <name evidence="13" type="ORF">Ciccas_009456</name>
</gene>
<dbReference type="GO" id="GO:0005886">
    <property type="term" value="C:plasma membrane"/>
    <property type="evidence" value="ECO:0007669"/>
    <property type="project" value="UniProtKB-SubCell"/>
</dbReference>
<keyword evidence="10" id="KW-0739">Sodium transport</keyword>
<evidence type="ECO:0000313" key="13">
    <source>
        <dbReference type="EMBL" id="KAL3311961.1"/>
    </source>
</evidence>
<dbReference type="InterPro" id="IPR001734">
    <property type="entry name" value="Na/solute_symporter"/>
</dbReference>
<evidence type="ECO:0000256" key="2">
    <source>
        <dbReference type="ARBA" id="ARBA00006434"/>
    </source>
</evidence>
<dbReference type="InterPro" id="IPR051163">
    <property type="entry name" value="Sodium:Solute_Symporter_SSF"/>
</dbReference>
<evidence type="ECO:0000256" key="5">
    <source>
        <dbReference type="ARBA" id="ARBA00022692"/>
    </source>
</evidence>
<dbReference type="GO" id="GO:0022857">
    <property type="term" value="F:transmembrane transporter activity"/>
    <property type="evidence" value="ECO:0007669"/>
    <property type="project" value="UniProtKB-ARBA"/>
</dbReference>
<feature type="transmembrane region" description="Helical" evidence="12">
    <location>
        <begin position="129"/>
        <end position="150"/>
    </location>
</feature>
<evidence type="ECO:0000256" key="4">
    <source>
        <dbReference type="ARBA" id="ARBA00022475"/>
    </source>
</evidence>
<dbReference type="GO" id="GO:0006814">
    <property type="term" value="P:sodium ion transport"/>
    <property type="evidence" value="ECO:0007669"/>
    <property type="project" value="UniProtKB-KW"/>
</dbReference>
<evidence type="ECO:0000256" key="7">
    <source>
        <dbReference type="ARBA" id="ARBA00023053"/>
    </source>
</evidence>
<sequence>MKLLAIQALSAIDYVLFAAVLLISLGIGVFFAILARKVKNAEELLNAAQSAGLFPVSMSLLASFLSAITLLGTPPMVYETGTMYAWILLSIPIVICAANYIYIPVFYNCGVSSPYEYLGERFKCRIMQLLGALVFSFQMVVYMGIVLYVPCLAIGTVTGITVWGTGGLKAVLWTDAFQVGIMAASVLMPVIKGSIDHGGFTNIWNISSEGGRIIFNDGFGLVLALLLSCLSGLVLFAEYGECNPTRIKGMVTASDQILPYYVATKFSIAPGSVGIFIAGIVSASLSTVSSGCNSLVAVAFRDIMDPFFPPLKAQKKMILSKFMGFGFGGLTILFAYLSSFMGAAVQAALGLFGILAGPLLGIFTLGMLFPFANKYA</sequence>
<evidence type="ECO:0000256" key="3">
    <source>
        <dbReference type="ARBA" id="ARBA00022448"/>
    </source>
</evidence>
<dbReference type="Proteomes" id="UP001626550">
    <property type="component" value="Unassembled WGS sequence"/>
</dbReference>
<keyword evidence="14" id="KW-1185">Reference proteome</keyword>
<dbReference type="InterPro" id="IPR038377">
    <property type="entry name" value="Na/Glc_symporter_sf"/>
</dbReference>
<dbReference type="EMBL" id="JBJKFK010001939">
    <property type="protein sequence ID" value="KAL3311961.1"/>
    <property type="molecule type" value="Genomic_DNA"/>
</dbReference>
<feature type="transmembrane region" description="Helical" evidence="12">
    <location>
        <begin position="322"/>
        <end position="345"/>
    </location>
</feature>
<evidence type="ECO:0000256" key="11">
    <source>
        <dbReference type="RuleBase" id="RU362091"/>
    </source>
</evidence>
<protein>
    <submittedName>
        <fullName evidence="13">Sodium-coupled monocarboxylate transporter 1</fullName>
    </submittedName>
</protein>
<keyword evidence="6 12" id="KW-1133">Transmembrane helix</keyword>
<name>A0ABD2Q1G7_9PLAT</name>
<organism evidence="13 14">
    <name type="scientific">Cichlidogyrus casuarinus</name>
    <dbReference type="NCBI Taxonomy" id="1844966"/>
    <lineage>
        <taxon>Eukaryota</taxon>
        <taxon>Metazoa</taxon>
        <taxon>Spiralia</taxon>
        <taxon>Lophotrochozoa</taxon>
        <taxon>Platyhelminthes</taxon>
        <taxon>Monogenea</taxon>
        <taxon>Monopisthocotylea</taxon>
        <taxon>Dactylogyridea</taxon>
        <taxon>Ancyrocephalidae</taxon>
        <taxon>Cichlidogyrus</taxon>
    </lineage>
</organism>
<comment type="similarity">
    <text evidence="2 11">Belongs to the sodium:solute symporter (SSF) (TC 2.A.21) family.</text>
</comment>
<keyword evidence="8" id="KW-0406">Ion transport</keyword>
<comment type="subcellular location">
    <subcellularLocation>
        <location evidence="1">Cell membrane</location>
        <topology evidence="1">Multi-pass membrane protein</topology>
    </subcellularLocation>
</comment>
<comment type="caution">
    <text evidence="13">The sequence shown here is derived from an EMBL/GenBank/DDBJ whole genome shotgun (WGS) entry which is preliminary data.</text>
</comment>
<dbReference type="PANTHER" id="PTHR42985">
    <property type="entry name" value="SODIUM-COUPLED MONOCARBOXYLATE TRANSPORTER"/>
    <property type="match status" value="1"/>
</dbReference>
<feature type="transmembrane region" description="Helical" evidence="12">
    <location>
        <begin position="83"/>
        <end position="108"/>
    </location>
</feature>
<feature type="transmembrane region" description="Helical" evidence="12">
    <location>
        <begin position="213"/>
        <end position="236"/>
    </location>
</feature>
<dbReference type="PROSITE" id="PS50283">
    <property type="entry name" value="NA_SOLUT_SYMP_3"/>
    <property type="match status" value="1"/>
</dbReference>
<keyword evidence="7" id="KW-0915">Sodium</keyword>
<keyword evidence="4" id="KW-1003">Cell membrane</keyword>
<feature type="transmembrane region" description="Helical" evidence="12">
    <location>
        <begin position="12"/>
        <end position="35"/>
    </location>
</feature>
<evidence type="ECO:0000256" key="9">
    <source>
        <dbReference type="ARBA" id="ARBA00023136"/>
    </source>
</evidence>
<evidence type="ECO:0000313" key="14">
    <source>
        <dbReference type="Proteomes" id="UP001626550"/>
    </source>
</evidence>
<evidence type="ECO:0000256" key="12">
    <source>
        <dbReference type="SAM" id="Phobius"/>
    </source>
</evidence>
<dbReference type="PANTHER" id="PTHR42985:SF40">
    <property type="entry name" value="LD47995P-RELATED"/>
    <property type="match status" value="1"/>
</dbReference>
<evidence type="ECO:0000256" key="1">
    <source>
        <dbReference type="ARBA" id="ARBA00004651"/>
    </source>
</evidence>
<dbReference type="Gene3D" id="1.20.1730.10">
    <property type="entry name" value="Sodium/glucose cotransporter"/>
    <property type="match status" value="2"/>
</dbReference>
<evidence type="ECO:0000256" key="8">
    <source>
        <dbReference type="ARBA" id="ARBA00023065"/>
    </source>
</evidence>
<feature type="non-terminal residue" evidence="13">
    <location>
        <position position="376"/>
    </location>
</feature>
<feature type="transmembrane region" description="Helical" evidence="12">
    <location>
        <begin position="275"/>
        <end position="301"/>
    </location>
</feature>